<dbReference type="GeneID" id="26626369"/>
<keyword evidence="2" id="KW-1185">Reference proteome</keyword>
<gene>
    <name evidence="1" type="ORF">SF1_370</name>
</gene>
<dbReference type="OrthoDB" id="29686at10239"/>
<dbReference type="RefSeq" id="YP_009199285.1">
    <property type="nucleotide sequence ID" value="NC_028807.1"/>
</dbReference>
<organism evidence="1 2">
    <name type="scientific">Streptomyces phage SF1</name>
    <dbReference type="NCBI Taxonomy" id="1690817"/>
    <lineage>
        <taxon>Viruses</taxon>
        <taxon>Duplodnaviria</taxon>
        <taxon>Heunggongvirae</taxon>
        <taxon>Uroviricota</taxon>
        <taxon>Caudoviricetes</taxon>
        <taxon>Sfunavirus</taxon>
        <taxon>Sfunavirus SF1</taxon>
    </lineage>
</organism>
<accession>A0A0K1Y5X3</accession>
<protein>
    <recommendedName>
        <fullName evidence="3">Minor tail protein</fullName>
    </recommendedName>
</protein>
<evidence type="ECO:0000313" key="1">
    <source>
        <dbReference type="EMBL" id="AKY02186.1"/>
    </source>
</evidence>
<evidence type="ECO:0008006" key="3">
    <source>
        <dbReference type="Google" id="ProtNLM"/>
    </source>
</evidence>
<dbReference type="EMBL" id="KT221033">
    <property type="protein sequence ID" value="AKY02186.1"/>
    <property type="molecule type" value="Genomic_DNA"/>
</dbReference>
<dbReference type="Proteomes" id="UP000201570">
    <property type="component" value="Segment"/>
</dbReference>
<sequence length="296" mass="31497">MPMIVDPTAPQVTPPERVTSPDGWFAALVDAQWAGVVLSYNATTAPAAPRVADIRKVRIVRQDPRASAPVPVRSGDAAWAVEGIGTAYDHEAPLGVAVIYTATPVYDDGTEGPSSSLSVTVPAPAAGDDLDLWVKSVDEPGLSLRVMVVEWSGPTAAGRQDALDVEGSPYRVVAFDEHGAETVQIKVDVPPERVDQVRALLRSGVLLAQVRPGYRSPDAFHVPADITGPTPTGKLGSSEGYQFGWTIEPIERPDTARQPMRMPGWSYDAVADRFDTYDSVAASYPSYAALSTDGVT</sequence>
<evidence type="ECO:0000313" key="2">
    <source>
        <dbReference type="Proteomes" id="UP000201570"/>
    </source>
</evidence>
<name>A0A0K1Y5X3_9CAUD</name>
<reference evidence="1 2" key="1">
    <citation type="submission" date="2015-06" db="EMBL/GenBank/DDBJ databases">
        <title>Complete genomic sequence analysis of Two virulent actinophages of Streptomyces flavovirens.</title>
        <authorList>
            <person name="Sharaf A."/>
            <person name="Marie E."/>
            <person name="ElBaz R."/>
            <person name="Elmaghraby I."/>
            <person name="Mercati F."/>
        </authorList>
    </citation>
    <scope>NUCLEOTIDE SEQUENCE [LARGE SCALE GENOMIC DNA]</scope>
</reference>
<proteinExistence type="predicted"/>
<dbReference type="KEGG" id="vg:26626369"/>